<gene>
    <name evidence="1" type="ORF">XBI1_3010057</name>
</gene>
<evidence type="ECO:0000313" key="1">
    <source>
        <dbReference type="EMBL" id="CDH34288.1"/>
    </source>
</evidence>
<dbReference type="HOGENOM" id="CLU_2959840_0_0_6"/>
<comment type="caution">
    <text evidence="1">The sequence shown here is derived from an EMBL/GenBank/DDBJ whole genome shotgun (WGS) entry which is preliminary data.</text>
</comment>
<evidence type="ECO:0000313" key="2">
    <source>
        <dbReference type="Proteomes" id="UP000028480"/>
    </source>
</evidence>
<name>A0A077QLX1_XENBV</name>
<reference evidence="1" key="1">
    <citation type="submission" date="2013-07" db="EMBL/GenBank/DDBJ databases">
        <title>Sub-species coevolution in mutualistic symbiosis.</title>
        <authorList>
            <person name="Murfin K."/>
            <person name="Klassen J."/>
            <person name="Lee M."/>
            <person name="Forst S."/>
            <person name="Stock P."/>
            <person name="Goodrich-Blair H."/>
        </authorList>
    </citation>
    <scope>NUCLEOTIDE SEQUENCE [LARGE SCALE GENOMIC DNA]</scope>
    <source>
        <strain evidence="1">Intermedium</strain>
    </source>
</reference>
<dbReference type="Proteomes" id="UP000028480">
    <property type="component" value="Unassembled WGS sequence"/>
</dbReference>
<dbReference type="AlphaFoldDB" id="A0A077QLX1"/>
<proteinExistence type="predicted"/>
<sequence length="59" mass="6416">MGDTGRRRRGGGIFGELQNQLPEFHGDSVGRRNARRDDITTLGILNVQGGLPPDLITTL</sequence>
<dbReference type="EMBL" id="CBTB010000226">
    <property type="protein sequence ID" value="CDH34288.1"/>
    <property type="molecule type" value="Genomic_DNA"/>
</dbReference>
<protein>
    <submittedName>
        <fullName evidence="1">Uncharacterized protein</fullName>
    </submittedName>
</protein>
<organism evidence="1 2">
    <name type="scientific">Xenorhabdus bovienii str. Intermedium</name>
    <dbReference type="NCBI Taxonomy" id="1379677"/>
    <lineage>
        <taxon>Bacteria</taxon>
        <taxon>Pseudomonadati</taxon>
        <taxon>Pseudomonadota</taxon>
        <taxon>Gammaproteobacteria</taxon>
        <taxon>Enterobacterales</taxon>
        <taxon>Morganellaceae</taxon>
        <taxon>Xenorhabdus</taxon>
    </lineage>
</organism>
<accession>A0A077QLX1</accession>